<accession>A0A3M0CL21</accession>
<evidence type="ECO:0000313" key="7">
    <source>
        <dbReference type="EMBL" id="RMB07726.1"/>
    </source>
</evidence>
<keyword evidence="1" id="KW-0805">Transcription regulation</keyword>
<dbReference type="Gene3D" id="1.10.357.10">
    <property type="entry name" value="Tetracycline Repressor, domain 2"/>
    <property type="match status" value="1"/>
</dbReference>
<comment type="caution">
    <text evidence="7">The sequence shown here is derived from an EMBL/GenBank/DDBJ whole genome shotgun (WGS) entry which is preliminary data.</text>
</comment>
<dbReference type="Pfam" id="PF13305">
    <property type="entry name" value="TetR_C_33"/>
    <property type="match status" value="1"/>
</dbReference>
<evidence type="ECO:0000256" key="4">
    <source>
        <dbReference type="PROSITE-ProRule" id="PRU00335"/>
    </source>
</evidence>
<organism evidence="7 8">
    <name type="scientific">Eilatimonas milleporae</name>
    <dbReference type="NCBI Taxonomy" id="911205"/>
    <lineage>
        <taxon>Bacteria</taxon>
        <taxon>Pseudomonadati</taxon>
        <taxon>Pseudomonadota</taxon>
        <taxon>Alphaproteobacteria</taxon>
        <taxon>Kordiimonadales</taxon>
        <taxon>Kordiimonadaceae</taxon>
        <taxon>Eilatimonas</taxon>
    </lineage>
</organism>
<gene>
    <name evidence="7" type="ORF">BXY39_1814</name>
</gene>
<dbReference type="EMBL" id="REFR01000011">
    <property type="protein sequence ID" value="RMB07726.1"/>
    <property type="molecule type" value="Genomic_DNA"/>
</dbReference>
<dbReference type="GO" id="GO:0003700">
    <property type="term" value="F:DNA-binding transcription factor activity"/>
    <property type="evidence" value="ECO:0007669"/>
    <property type="project" value="TreeGrafter"/>
</dbReference>
<feature type="DNA-binding region" description="H-T-H motif" evidence="4">
    <location>
        <begin position="40"/>
        <end position="59"/>
    </location>
</feature>
<keyword evidence="3" id="KW-0804">Transcription</keyword>
<dbReference type="Pfam" id="PF00440">
    <property type="entry name" value="TetR_N"/>
    <property type="match status" value="1"/>
</dbReference>
<dbReference type="InterPro" id="IPR001647">
    <property type="entry name" value="HTH_TetR"/>
</dbReference>
<evidence type="ECO:0000259" key="6">
    <source>
        <dbReference type="PROSITE" id="PS50977"/>
    </source>
</evidence>
<dbReference type="PRINTS" id="PR00455">
    <property type="entry name" value="HTHTETR"/>
</dbReference>
<dbReference type="PANTHER" id="PTHR30055">
    <property type="entry name" value="HTH-TYPE TRANSCRIPTIONAL REGULATOR RUTR"/>
    <property type="match status" value="1"/>
</dbReference>
<dbReference type="PROSITE" id="PS50977">
    <property type="entry name" value="HTH_TETR_2"/>
    <property type="match status" value="1"/>
</dbReference>
<dbReference type="InterPro" id="IPR036271">
    <property type="entry name" value="Tet_transcr_reg_TetR-rel_C_sf"/>
</dbReference>
<dbReference type="OrthoDB" id="7056813at2"/>
<sequence length="242" mass="26120">MITTVKKRTGKAGYHHGALRESLIAAAERLIEERGPEGFTLKDASKLAGVSVAAPYRHFTDRADLLDAVAEKGFQTLSEKLRAACQSHAKGSVASWVAMGQAYVQFVAGTPNLSRLMFDHREDSPTGHHVPSRQTTGAEDDKSPAQKAGEACFGILLENVDDFLEVNGRAEEDPLTLALPLWTIVHGTASLVIDKNFDHLAPDTDTDRLVRDSTRHFLAGYLASQDGRGDDGDDDTGPGPNN</sequence>
<dbReference type="InterPro" id="IPR050109">
    <property type="entry name" value="HTH-type_TetR-like_transc_reg"/>
</dbReference>
<keyword evidence="2 4" id="KW-0238">DNA-binding</keyword>
<proteinExistence type="predicted"/>
<dbReference type="SUPFAM" id="SSF48498">
    <property type="entry name" value="Tetracyclin repressor-like, C-terminal domain"/>
    <property type="match status" value="1"/>
</dbReference>
<dbReference type="AlphaFoldDB" id="A0A3M0CL21"/>
<dbReference type="InterPro" id="IPR025996">
    <property type="entry name" value="MT1864/Rv1816-like_C"/>
</dbReference>
<dbReference type="InterPro" id="IPR009057">
    <property type="entry name" value="Homeodomain-like_sf"/>
</dbReference>
<evidence type="ECO:0000256" key="3">
    <source>
        <dbReference type="ARBA" id="ARBA00023163"/>
    </source>
</evidence>
<protein>
    <submittedName>
        <fullName evidence="7">TetR family transcriptional regulator</fullName>
    </submittedName>
</protein>
<evidence type="ECO:0000256" key="2">
    <source>
        <dbReference type="ARBA" id="ARBA00023125"/>
    </source>
</evidence>
<reference evidence="7 8" key="1">
    <citation type="submission" date="2018-10" db="EMBL/GenBank/DDBJ databases">
        <title>Genomic Encyclopedia of Archaeal and Bacterial Type Strains, Phase II (KMG-II): from individual species to whole genera.</title>
        <authorList>
            <person name="Goeker M."/>
        </authorList>
    </citation>
    <scope>NUCLEOTIDE SEQUENCE [LARGE SCALE GENOMIC DNA]</scope>
    <source>
        <strain evidence="7 8">DSM 25217</strain>
    </source>
</reference>
<name>A0A3M0CL21_9PROT</name>
<evidence type="ECO:0000256" key="5">
    <source>
        <dbReference type="SAM" id="MobiDB-lite"/>
    </source>
</evidence>
<dbReference type="SUPFAM" id="SSF46689">
    <property type="entry name" value="Homeodomain-like"/>
    <property type="match status" value="1"/>
</dbReference>
<feature type="region of interest" description="Disordered" evidence="5">
    <location>
        <begin position="221"/>
        <end position="242"/>
    </location>
</feature>
<dbReference type="InParanoid" id="A0A3M0CL21"/>
<feature type="domain" description="HTH tetR-type" evidence="6">
    <location>
        <begin position="17"/>
        <end position="77"/>
    </location>
</feature>
<dbReference type="Proteomes" id="UP000271227">
    <property type="component" value="Unassembled WGS sequence"/>
</dbReference>
<keyword evidence="8" id="KW-1185">Reference proteome</keyword>
<dbReference type="GO" id="GO:0000976">
    <property type="term" value="F:transcription cis-regulatory region binding"/>
    <property type="evidence" value="ECO:0007669"/>
    <property type="project" value="TreeGrafter"/>
</dbReference>
<dbReference type="RefSeq" id="WP_121938522.1">
    <property type="nucleotide sequence ID" value="NZ_REFR01000011.1"/>
</dbReference>
<evidence type="ECO:0000256" key="1">
    <source>
        <dbReference type="ARBA" id="ARBA00023015"/>
    </source>
</evidence>
<feature type="region of interest" description="Disordered" evidence="5">
    <location>
        <begin position="118"/>
        <end position="145"/>
    </location>
</feature>
<dbReference type="PANTHER" id="PTHR30055:SF220">
    <property type="entry name" value="TETR-FAMILY REGULATORY PROTEIN"/>
    <property type="match status" value="1"/>
</dbReference>
<evidence type="ECO:0000313" key="8">
    <source>
        <dbReference type="Proteomes" id="UP000271227"/>
    </source>
</evidence>